<dbReference type="Proteomes" id="UP000806528">
    <property type="component" value="Unassembled WGS sequence"/>
</dbReference>
<dbReference type="SUPFAM" id="SSF53474">
    <property type="entry name" value="alpha/beta-Hydrolases"/>
    <property type="match status" value="1"/>
</dbReference>
<sequence length="273" mass="29248">MITTREWAIAGDPAGTAKLAARAWAPAGSEPTWLAVLVHGYGEHLGRYHAVAEDLIAAGAVVYGADHRGHGNSSGERVLIDDYSGVVEDVHRVVSQARTAYRTLPLVLIGHSMGGLIAARYAQVHPGSIQALVLSGPVLGRWTALEQLHAAEEIPDDPIDPSTLSRDPAVGRAYVEDELVWHGPFKRPTVNGLMTELERGRAAGSIGSLPLLWLHGSEDTLVPVSDTVTGIASLGGEDVSARIFPGARHEIFNETNRDEVLAEVTRFAHRFSL</sequence>
<dbReference type="Pfam" id="PF12146">
    <property type="entry name" value="Hydrolase_4"/>
    <property type="match status" value="1"/>
</dbReference>
<accession>A0ABR9P1V4</accession>
<dbReference type="InterPro" id="IPR029058">
    <property type="entry name" value="AB_hydrolase_fold"/>
</dbReference>
<dbReference type="RefSeq" id="WP_193120384.1">
    <property type="nucleotide sequence ID" value="NZ_JADBGI010000002.1"/>
</dbReference>
<organism evidence="2 3">
    <name type="scientific">Nocardiopsis coralli</name>
    <dbReference type="NCBI Taxonomy" id="2772213"/>
    <lineage>
        <taxon>Bacteria</taxon>
        <taxon>Bacillati</taxon>
        <taxon>Actinomycetota</taxon>
        <taxon>Actinomycetes</taxon>
        <taxon>Streptosporangiales</taxon>
        <taxon>Nocardiopsidaceae</taxon>
        <taxon>Nocardiopsis</taxon>
    </lineage>
</organism>
<gene>
    <name evidence="2" type="ORF">IDM40_03310</name>
</gene>
<dbReference type="PANTHER" id="PTHR11614">
    <property type="entry name" value="PHOSPHOLIPASE-RELATED"/>
    <property type="match status" value="1"/>
</dbReference>
<reference evidence="2 3" key="1">
    <citation type="submission" date="2020-09" db="EMBL/GenBank/DDBJ databases">
        <title>Diversity and distribution of actinomycetes associated with coral in the coast of Hainan.</title>
        <authorList>
            <person name="Li F."/>
        </authorList>
    </citation>
    <scope>NUCLEOTIDE SEQUENCE [LARGE SCALE GENOMIC DNA]</scope>
    <source>
        <strain evidence="2 3">HNM0947</strain>
    </source>
</reference>
<comment type="caution">
    <text evidence="2">The sequence shown here is derived from an EMBL/GenBank/DDBJ whole genome shotgun (WGS) entry which is preliminary data.</text>
</comment>
<evidence type="ECO:0000313" key="2">
    <source>
        <dbReference type="EMBL" id="MBE2997740.1"/>
    </source>
</evidence>
<dbReference type="InterPro" id="IPR051044">
    <property type="entry name" value="MAG_DAG_Lipase"/>
</dbReference>
<evidence type="ECO:0000259" key="1">
    <source>
        <dbReference type="Pfam" id="PF12146"/>
    </source>
</evidence>
<dbReference type="EMBL" id="JADBGI010000002">
    <property type="protein sequence ID" value="MBE2997740.1"/>
    <property type="molecule type" value="Genomic_DNA"/>
</dbReference>
<dbReference type="PRINTS" id="PR00111">
    <property type="entry name" value="ABHYDROLASE"/>
</dbReference>
<dbReference type="Gene3D" id="3.40.50.1820">
    <property type="entry name" value="alpha/beta hydrolase"/>
    <property type="match status" value="1"/>
</dbReference>
<evidence type="ECO:0000313" key="3">
    <source>
        <dbReference type="Proteomes" id="UP000806528"/>
    </source>
</evidence>
<dbReference type="InterPro" id="IPR022742">
    <property type="entry name" value="Hydrolase_4"/>
</dbReference>
<keyword evidence="2" id="KW-0378">Hydrolase</keyword>
<keyword evidence="3" id="KW-1185">Reference proteome</keyword>
<dbReference type="GO" id="GO:0016787">
    <property type="term" value="F:hydrolase activity"/>
    <property type="evidence" value="ECO:0007669"/>
    <property type="project" value="UniProtKB-KW"/>
</dbReference>
<name>A0ABR9P1V4_9ACTN</name>
<protein>
    <submittedName>
        <fullName evidence="2">Alpha/beta hydrolase</fullName>
    </submittedName>
</protein>
<feature type="domain" description="Serine aminopeptidase S33" evidence="1">
    <location>
        <begin position="30"/>
        <end position="256"/>
    </location>
</feature>
<proteinExistence type="predicted"/>
<dbReference type="InterPro" id="IPR000073">
    <property type="entry name" value="AB_hydrolase_1"/>
</dbReference>